<dbReference type="PANTHER" id="PTHR10569">
    <property type="entry name" value="GLYCOGEN DEBRANCHING ENZYME"/>
    <property type="match status" value="1"/>
</dbReference>
<dbReference type="InterPro" id="IPR012341">
    <property type="entry name" value="6hp_glycosidase-like_sf"/>
</dbReference>
<dbReference type="InterPro" id="IPR032790">
    <property type="entry name" value="GDE_C"/>
</dbReference>
<reference evidence="4 5" key="1">
    <citation type="submission" date="2019-02" db="EMBL/GenBank/DDBJ databases">
        <title>Sequencing the genomes of 1000 actinobacteria strains.</title>
        <authorList>
            <person name="Klenk H.-P."/>
        </authorList>
    </citation>
    <scope>NUCLEOTIDE SEQUENCE [LARGE SCALE GENOMIC DNA]</scope>
    <source>
        <strain evidence="4 5">DSM 45162</strain>
    </source>
</reference>
<protein>
    <submittedName>
        <fullName evidence="4">Putative glycogen debranching enzyme</fullName>
    </submittedName>
</protein>
<dbReference type="InterPro" id="IPR010401">
    <property type="entry name" value="AGL/Gdb1"/>
</dbReference>
<evidence type="ECO:0000313" key="4">
    <source>
        <dbReference type="EMBL" id="RZU49078.1"/>
    </source>
</evidence>
<dbReference type="Pfam" id="PF12439">
    <property type="entry name" value="GDE_N"/>
    <property type="match status" value="1"/>
</dbReference>
<dbReference type="SUPFAM" id="SSF48208">
    <property type="entry name" value="Six-hairpin glycosidases"/>
    <property type="match status" value="1"/>
</dbReference>
<dbReference type="Gene3D" id="1.50.10.10">
    <property type="match status" value="1"/>
</dbReference>
<dbReference type="InterPro" id="IPR024742">
    <property type="entry name" value="Glycogen_debranch_N"/>
</dbReference>
<dbReference type="EMBL" id="SHKY01000001">
    <property type="protein sequence ID" value="RZU49078.1"/>
    <property type="molecule type" value="Genomic_DNA"/>
</dbReference>
<feature type="region of interest" description="Disordered" evidence="1">
    <location>
        <begin position="324"/>
        <end position="369"/>
    </location>
</feature>
<sequence>MIPPIRFGPQVCASLADTAGAGREWLVVDGLGGFAAGTVAGLRTRREHALLTVADPAGGTGRVGLAALDLTVTLPSGTAVPLFSHEWASGAVSPAGHRHLETFTLADGLPRWRWRVGEVVVERELAMARGQPGLAVVHRVVAAPEPVSLAVAAMCGAHYSRVEQVADGAVVADAFRLAGPGWQPGGTWHLGARTRADGAVEDLWFAGTFLERVTPGGVMEISAWAGELTRRPPPAGTVVAAARQRARRLVTAAGDGYAGALALAADAFVIHGPGGPDVVAGYPWTGHHPGDTMTAYEGLLLDGGRADEGRDLLTVRTRAAVRAARAAHPAEPDIPAPRASAPSPGVPSPGAPHSGPAHSGAAHSGAANSGAPHAPLWLVHAVDRHVHRIGDTDLAAELGTPLGRLLRAHLDGSGPLHVDPGDQLLRVSPGTGHTPADQAAVAPRTGKTVEINALWVNALAALAGLYDLAGRDSTELRARHARAHASFAARFPAPEGWLYDVVDGPAAAYPLGGAHHDDPTLRPHQLLAWSLPYGPLAGADGKGAAAVRSIGDALLTPLGLRTLAPTEYGYQADTAHQGRVRPWLIGPYADACAATGRPTEGLLSGLEAHMHEHGIGSVSESADGDAPHRATGRPFSARAVAEALRVRERCR</sequence>
<name>A0A4Q7ZEI3_9ACTN</name>
<organism evidence="4 5">
    <name type="scientific">Krasilnikovia cinnamomea</name>
    <dbReference type="NCBI Taxonomy" id="349313"/>
    <lineage>
        <taxon>Bacteria</taxon>
        <taxon>Bacillati</taxon>
        <taxon>Actinomycetota</taxon>
        <taxon>Actinomycetes</taxon>
        <taxon>Micromonosporales</taxon>
        <taxon>Micromonosporaceae</taxon>
        <taxon>Krasilnikovia</taxon>
    </lineage>
</organism>
<dbReference type="Pfam" id="PF06202">
    <property type="entry name" value="GDE_C"/>
    <property type="match status" value="1"/>
</dbReference>
<accession>A0A4Q7ZEI3</accession>
<dbReference type="PANTHER" id="PTHR10569:SF2">
    <property type="entry name" value="GLYCOGEN DEBRANCHING ENZYME"/>
    <property type="match status" value="1"/>
</dbReference>
<keyword evidence="5" id="KW-1185">Reference proteome</keyword>
<evidence type="ECO:0000259" key="3">
    <source>
        <dbReference type="Pfam" id="PF12439"/>
    </source>
</evidence>
<comment type="caution">
    <text evidence="4">The sequence shown here is derived from an EMBL/GenBank/DDBJ whole genome shotgun (WGS) entry which is preliminary data.</text>
</comment>
<evidence type="ECO:0000313" key="5">
    <source>
        <dbReference type="Proteomes" id="UP000292564"/>
    </source>
</evidence>
<feature type="domain" description="Glycogen debranching enzyme bacterial and archaeal type N-terminal" evidence="3">
    <location>
        <begin position="23"/>
        <end position="155"/>
    </location>
</feature>
<evidence type="ECO:0000256" key="1">
    <source>
        <dbReference type="SAM" id="MobiDB-lite"/>
    </source>
</evidence>
<evidence type="ECO:0000259" key="2">
    <source>
        <dbReference type="Pfam" id="PF06202"/>
    </source>
</evidence>
<dbReference type="GO" id="GO:0005980">
    <property type="term" value="P:glycogen catabolic process"/>
    <property type="evidence" value="ECO:0007669"/>
    <property type="project" value="InterPro"/>
</dbReference>
<feature type="domain" description="Glycogen debranching enzyme C-terminal" evidence="2">
    <location>
        <begin position="373"/>
        <end position="645"/>
    </location>
</feature>
<dbReference type="GO" id="GO:0004134">
    <property type="term" value="F:4-alpha-glucanotransferase activity"/>
    <property type="evidence" value="ECO:0007669"/>
    <property type="project" value="InterPro"/>
</dbReference>
<dbReference type="Proteomes" id="UP000292564">
    <property type="component" value="Unassembled WGS sequence"/>
</dbReference>
<dbReference type="InterPro" id="IPR008928">
    <property type="entry name" value="6-hairpin_glycosidase_sf"/>
</dbReference>
<dbReference type="RefSeq" id="WP_130508216.1">
    <property type="nucleotide sequence ID" value="NZ_SHKY01000001.1"/>
</dbReference>
<dbReference type="OrthoDB" id="9761875at2"/>
<proteinExistence type="predicted"/>
<dbReference type="GO" id="GO:0004135">
    <property type="term" value="F:amylo-alpha-1,6-glucosidase activity"/>
    <property type="evidence" value="ECO:0007669"/>
    <property type="project" value="InterPro"/>
</dbReference>
<gene>
    <name evidence="4" type="ORF">EV385_0813</name>
</gene>
<dbReference type="AlphaFoldDB" id="A0A4Q7ZEI3"/>
<feature type="compositionally biased region" description="Low complexity" evidence="1">
    <location>
        <begin position="351"/>
        <end position="369"/>
    </location>
</feature>